<evidence type="ECO:0000256" key="1">
    <source>
        <dbReference type="ARBA" id="ARBA00007692"/>
    </source>
</evidence>
<evidence type="ECO:0000313" key="4">
    <source>
        <dbReference type="Proteomes" id="UP001515480"/>
    </source>
</evidence>
<gene>
    <name evidence="3" type="ORF">AB1Y20_017223</name>
</gene>
<dbReference type="InterPro" id="IPR038538">
    <property type="entry name" value="MTERF_sf"/>
</dbReference>
<comment type="caution">
    <text evidence="3">The sequence shown here is derived from an EMBL/GenBank/DDBJ whole genome shotgun (WGS) entry which is preliminary data.</text>
</comment>
<proteinExistence type="inferred from homology"/>
<dbReference type="AlphaFoldDB" id="A0AB34I7G6"/>
<sequence>MLLLLLLPHPRLPSLPPRAPPPLALDRPPRVSAAARRFLATRDAASSPRAAAAWQLLSSRLALPDDSLAALLARAPAALDLTPEQLLPTLDFLASRLGTPRLAAFLARQPHALLLRPDGQSPVAQQLRAHGLPEAAVRKATRAFPAATRLASGSRLALLLAFLQREARLSPPQLGRLVAAYPQLLGLSLEANLRPTVAYLASLGVDVGRAVDAHPALLSLNLERKIKPTVDFLAREAGLTSLGRVLSLQPALLSLSVQSNLRPKVAFLRELRIEPLGPQLDAYPALLSLSLEANLRPTAAAYAEAGLLAAGKLRPRHLAASLSSRVRPRLAFAKAKGRTPTLGGVSTMTDAAFCKQIGEDPAAYARFYAAWRRDDALAPKLNISWLPEGMDLASLLLDDDDDDDDSQSPRR</sequence>
<evidence type="ECO:0000256" key="2">
    <source>
        <dbReference type="ARBA" id="ARBA00022946"/>
    </source>
</evidence>
<evidence type="ECO:0000313" key="3">
    <source>
        <dbReference type="EMBL" id="KAL1493520.1"/>
    </source>
</evidence>
<dbReference type="Proteomes" id="UP001515480">
    <property type="component" value="Unassembled WGS sequence"/>
</dbReference>
<dbReference type="EMBL" id="JBGBPQ010000034">
    <property type="protein sequence ID" value="KAL1493520.1"/>
    <property type="molecule type" value="Genomic_DNA"/>
</dbReference>
<organism evidence="3 4">
    <name type="scientific">Prymnesium parvum</name>
    <name type="common">Toxic golden alga</name>
    <dbReference type="NCBI Taxonomy" id="97485"/>
    <lineage>
        <taxon>Eukaryota</taxon>
        <taxon>Haptista</taxon>
        <taxon>Haptophyta</taxon>
        <taxon>Prymnesiophyceae</taxon>
        <taxon>Prymnesiales</taxon>
        <taxon>Prymnesiaceae</taxon>
        <taxon>Prymnesium</taxon>
    </lineage>
</organism>
<keyword evidence="2" id="KW-0809">Transit peptide</keyword>
<dbReference type="InterPro" id="IPR003690">
    <property type="entry name" value="MTERF"/>
</dbReference>
<name>A0AB34I7G6_PRYPA</name>
<reference evidence="3 4" key="1">
    <citation type="journal article" date="2024" name="Science">
        <title>Giant polyketide synthase enzymes in the biosynthesis of giant marine polyether toxins.</title>
        <authorList>
            <person name="Fallon T.R."/>
            <person name="Shende V.V."/>
            <person name="Wierzbicki I.H."/>
            <person name="Pendleton A.L."/>
            <person name="Watervoot N.F."/>
            <person name="Auber R.P."/>
            <person name="Gonzalez D.J."/>
            <person name="Wisecaver J.H."/>
            <person name="Moore B.S."/>
        </authorList>
    </citation>
    <scope>NUCLEOTIDE SEQUENCE [LARGE SCALE GENOMIC DNA]</scope>
    <source>
        <strain evidence="3 4">12B1</strain>
    </source>
</reference>
<comment type="similarity">
    <text evidence="1">Belongs to the mTERF family.</text>
</comment>
<dbReference type="PANTHER" id="PTHR13068">
    <property type="entry name" value="CGI-12 PROTEIN-RELATED"/>
    <property type="match status" value="1"/>
</dbReference>
<dbReference type="PANTHER" id="PTHR13068:SF173">
    <property type="entry name" value="EMB|CAB62602.1"/>
    <property type="match status" value="1"/>
</dbReference>
<keyword evidence="4" id="KW-1185">Reference proteome</keyword>
<accession>A0AB34I7G6</accession>
<dbReference type="SMART" id="SM00733">
    <property type="entry name" value="Mterf"/>
    <property type="match status" value="5"/>
</dbReference>
<protein>
    <submittedName>
        <fullName evidence="3">Uncharacterized protein</fullName>
    </submittedName>
</protein>
<dbReference type="Gene3D" id="1.25.70.10">
    <property type="entry name" value="Transcription termination factor 3, mitochondrial"/>
    <property type="match status" value="1"/>
</dbReference>
<dbReference type="Pfam" id="PF02536">
    <property type="entry name" value="mTERF"/>
    <property type="match status" value="1"/>
</dbReference>
<dbReference type="GO" id="GO:0003676">
    <property type="term" value="F:nucleic acid binding"/>
    <property type="evidence" value="ECO:0007669"/>
    <property type="project" value="InterPro"/>
</dbReference>